<feature type="transmembrane region" description="Helical" evidence="8">
    <location>
        <begin position="108"/>
        <end position="126"/>
    </location>
</feature>
<evidence type="ECO:0000256" key="7">
    <source>
        <dbReference type="ARBA" id="ARBA00024033"/>
    </source>
</evidence>
<proteinExistence type="inferred from homology"/>
<name>A0ABP8CBI5_9ACTN</name>
<reference evidence="10" key="1">
    <citation type="journal article" date="2019" name="Int. J. Syst. Evol. Microbiol.">
        <title>The Global Catalogue of Microorganisms (GCM) 10K type strain sequencing project: providing services to taxonomists for standard genome sequencing and annotation.</title>
        <authorList>
            <consortium name="The Broad Institute Genomics Platform"/>
            <consortium name="The Broad Institute Genome Sequencing Center for Infectious Disease"/>
            <person name="Wu L."/>
            <person name="Ma J."/>
        </authorList>
    </citation>
    <scope>NUCLEOTIDE SEQUENCE [LARGE SCALE GENOMIC DNA]</scope>
    <source>
        <strain evidence="10">JCM 17440</strain>
    </source>
</reference>
<keyword evidence="4 8" id="KW-0812">Transmembrane</keyword>
<comment type="similarity">
    <text evidence="7">Belongs to the glycosyltransferase 87 family.</text>
</comment>
<feature type="transmembrane region" description="Helical" evidence="8">
    <location>
        <begin position="50"/>
        <end position="66"/>
    </location>
</feature>
<gene>
    <name evidence="9" type="ORF">GCM10022254_48370</name>
</gene>
<evidence type="ECO:0000256" key="8">
    <source>
        <dbReference type="SAM" id="Phobius"/>
    </source>
</evidence>
<dbReference type="Proteomes" id="UP001501710">
    <property type="component" value="Unassembled WGS sequence"/>
</dbReference>
<evidence type="ECO:0000313" key="10">
    <source>
        <dbReference type="Proteomes" id="UP001501710"/>
    </source>
</evidence>
<keyword evidence="2" id="KW-1003">Cell membrane</keyword>
<accession>A0ABP8CBI5</accession>
<evidence type="ECO:0000256" key="5">
    <source>
        <dbReference type="ARBA" id="ARBA00022989"/>
    </source>
</evidence>
<keyword evidence="6 8" id="KW-0472">Membrane</keyword>
<feature type="transmembrane region" description="Helical" evidence="8">
    <location>
        <begin position="27"/>
        <end position="43"/>
    </location>
</feature>
<feature type="transmembrane region" description="Helical" evidence="8">
    <location>
        <begin position="138"/>
        <end position="156"/>
    </location>
</feature>
<protein>
    <recommendedName>
        <fullName evidence="11">DUF2029 domain-containing protein</fullName>
    </recommendedName>
</protein>
<comment type="subcellular location">
    <subcellularLocation>
        <location evidence="1">Cell membrane</location>
        <topology evidence="1">Multi-pass membrane protein</topology>
    </subcellularLocation>
</comment>
<evidence type="ECO:0000256" key="3">
    <source>
        <dbReference type="ARBA" id="ARBA00022679"/>
    </source>
</evidence>
<dbReference type="EMBL" id="BAABAS010000016">
    <property type="protein sequence ID" value="GAA4237128.1"/>
    <property type="molecule type" value="Genomic_DNA"/>
</dbReference>
<dbReference type="InterPro" id="IPR018584">
    <property type="entry name" value="GT87"/>
</dbReference>
<sequence length="260" mass="27534">MCALVIADLLCLSGTRAAGGLVGLAAAIKLTPLIFILYLWLAGRRRATTVAIATFVACAIVAWTIVPRASVEFWSSVVFEGGTVHAFTSSGNISLDALLQRLGVHGQIHTMLWIPICLAVVVVALRRAIQAGHAGDDLGAMVIVGAASLVVSPISWTHHQIWLVLAAFVVLRSPEQRLPGRWTLVAQAAWTGATLSIMVLSAAELRPFLAIAVATLIPIRRTVRDGAPPHGALRHLSELRGALKPSALLPARLGRGNRGK</sequence>
<evidence type="ECO:0000256" key="1">
    <source>
        <dbReference type="ARBA" id="ARBA00004651"/>
    </source>
</evidence>
<evidence type="ECO:0000256" key="2">
    <source>
        <dbReference type="ARBA" id="ARBA00022475"/>
    </source>
</evidence>
<keyword evidence="5 8" id="KW-1133">Transmembrane helix</keyword>
<evidence type="ECO:0008006" key="11">
    <source>
        <dbReference type="Google" id="ProtNLM"/>
    </source>
</evidence>
<comment type="caution">
    <text evidence="9">The sequence shown here is derived from an EMBL/GenBank/DDBJ whole genome shotgun (WGS) entry which is preliminary data.</text>
</comment>
<dbReference type="Pfam" id="PF09594">
    <property type="entry name" value="GT87"/>
    <property type="match status" value="1"/>
</dbReference>
<evidence type="ECO:0000256" key="6">
    <source>
        <dbReference type="ARBA" id="ARBA00023136"/>
    </source>
</evidence>
<evidence type="ECO:0000313" key="9">
    <source>
        <dbReference type="EMBL" id="GAA4237128.1"/>
    </source>
</evidence>
<keyword evidence="10" id="KW-1185">Reference proteome</keyword>
<organism evidence="9 10">
    <name type="scientific">Actinomadura meridiana</name>
    <dbReference type="NCBI Taxonomy" id="559626"/>
    <lineage>
        <taxon>Bacteria</taxon>
        <taxon>Bacillati</taxon>
        <taxon>Actinomycetota</taxon>
        <taxon>Actinomycetes</taxon>
        <taxon>Streptosporangiales</taxon>
        <taxon>Thermomonosporaceae</taxon>
        <taxon>Actinomadura</taxon>
    </lineage>
</organism>
<evidence type="ECO:0000256" key="4">
    <source>
        <dbReference type="ARBA" id="ARBA00022692"/>
    </source>
</evidence>
<keyword evidence="3" id="KW-0808">Transferase</keyword>